<dbReference type="PROSITE" id="PS50994">
    <property type="entry name" value="INTEGRASE"/>
    <property type="match status" value="1"/>
</dbReference>
<dbReference type="GO" id="GO:0008233">
    <property type="term" value="F:peptidase activity"/>
    <property type="evidence" value="ECO:0007669"/>
    <property type="project" value="UniProtKB-KW"/>
</dbReference>
<feature type="compositionally biased region" description="Low complexity" evidence="3">
    <location>
        <begin position="1"/>
        <end position="18"/>
    </location>
</feature>
<dbReference type="InterPro" id="IPR012337">
    <property type="entry name" value="RNaseH-like_sf"/>
</dbReference>
<dbReference type="InterPro" id="IPR001878">
    <property type="entry name" value="Znf_CCHC"/>
</dbReference>
<dbReference type="PROSITE" id="PS50158">
    <property type="entry name" value="ZF_CCHC"/>
    <property type="match status" value="1"/>
</dbReference>
<evidence type="ECO:0000313" key="7">
    <source>
        <dbReference type="Proteomes" id="UP000326396"/>
    </source>
</evidence>
<dbReference type="GO" id="GO:0006508">
    <property type="term" value="P:proteolysis"/>
    <property type="evidence" value="ECO:0007669"/>
    <property type="project" value="UniProtKB-KW"/>
</dbReference>
<evidence type="ECO:0000313" key="6">
    <source>
        <dbReference type="EMBL" id="KAD7477886.1"/>
    </source>
</evidence>
<keyword evidence="2" id="KW-0862">Zinc</keyword>
<reference evidence="6 7" key="1">
    <citation type="submission" date="2019-05" db="EMBL/GenBank/DDBJ databases">
        <title>Mikania micrantha, genome provides insights into the molecular mechanism of rapid growth.</title>
        <authorList>
            <person name="Liu B."/>
        </authorList>
    </citation>
    <scope>NUCLEOTIDE SEQUENCE [LARGE SCALE GENOMIC DNA]</scope>
    <source>
        <strain evidence="6">NLD-2019</strain>
        <tissue evidence="6">Leaf</tissue>
    </source>
</reference>
<evidence type="ECO:0000256" key="3">
    <source>
        <dbReference type="SAM" id="MobiDB-lite"/>
    </source>
</evidence>
<evidence type="ECO:0000259" key="5">
    <source>
        <dbReference type="PROSITE" id="PS50994"/>
    </source>
</evidence>
<dbReference type="Gene3D" id="3.30.420.10">
    <property type="entry name" value="Ribonuclease H-like superfamily/Ribonuclease H"/>
    <property type="match status" value="1"/>
</dbReference>
<comment type="caution">
    <text evidence="6">The sequence shown here is derived from an EMBL/GenBank/DDBJ whole genome shotgun (WGS) entry which is preliminary data.</text>
</comment>
<keyword evidence="7" id="KW-1185">Reference proteome</keyword>
<organism evidence="6 7">
    <name type="scientific">Mikania micrantha</name>
    <name type="common">bitter vine</name>
    <dbReference type="NCBI Taxonomy" id="192012"/>
    <lineage>
        <taxon>Eukaryota</taxon>
        <taxon>Viridiplantae</taxon>
        <taxon>Streptophyta</taxon>
        <taxon>Embryophyta</taxon>
        <taxon>Tracheophyta</taxon>
        <taxon>Spermatophyta</taxon>
        <taxon>Magnoliopsida</taxon>
        <taxon>eudicotyledons</taxon>
        <taxon>Gunneridae</taxon>
        <taxon>Pentapetalae</taxon>
        <taxon>asterids</taxon>
        <taxon>campanulids</taxon>
        <taxon>Asterales</taxon>
        <taxon>Asteraceae</taxon>
        <taxon>Asteroideae</taxon>
        <taxon>Heliantheae alliance</taxon>
        <taxon>Eupatorieae</taxon>
        <taxon>Mikania</taxon>
    </lineage>
</organism>
<dbReference type="SMART" id="SM00343">
    <property type="entry name" value="ZnF_C2HC"/>
    <property type="match status" value="1"/>
</dbReference>
<keyword evidence="2" id="KW-0479">Metal-binding</keyword>
<dbReference type="AlphaFoldDB" id="A0A5N6Q1H3"/>
<dbReference type="PANTHER" id="PTHR42648">
    <property type="entry name" value="TRANSPOSASE, PUTATIVE-RELATED"/>
    <property type="match status" value="1"/>
</dbReference>
<gene>
    <name evidence="6" type="ORF">E3N88_01022</name>
</gene>
<dbReference type="InterPro" id="IPR036875">
    <property type="entry name" value="Znf_CCHC_sf"/>
</dbReference>
<proteinExistence type="predicted"/>
<dbReference type="Gene3D" id="4.10.60.10">
    <property type="entry name" value="Zinc finger, CCHC-type"/>
    <property type="match status" value="1"/>
</dbReference>
<evidence type="ECO:0000256" key="1">
    <source>
        <dbReference type="ARBA" id="ARBA00022670"/>
    </source>
</evidence>
<dbReference type="EMBL" id="SZYD01000001">
    <property type="protein sequence ID" value="KAD7477886.1"/>
    <property type="molecule type" value="Genomic_DNA"/>
</dbReference>
<dbReference type="InterPro" id="IPR001584">
    <property type="entry name" value="Integrase_cat-core"/>
</dbReference>
<dbReference type="InterPro" id="IPR036397">
    <property type="entry name" value="RNaseH_sf"/>
</dbReference>
<dbReference type="GO" id="GO:0008270">
    <property type="term" value="F:zinc ion binding"/>
    <property type="evidence" value="ECO:0007669"/>
    <property type="project" value="UniProtKB-KW"/>
</dbReference>
<protein>
    <recommendedName>
        <fullName evidence="8">Integrase catalytic domain-containing protein</fullName>
    </recommendedName>
</protein>
<dbReference type="OrthoDB" id="1735705at2759"/>
<feature type="domain" description="CCHC-type" evidence="4">
    <location>
        <begin position="141"/>
        <end position="157"/>
    </location>
</feature>
<dbReference type="InterPro" id="IPR057670">
    <property type="entry name" value="SH3_retrovirus"/>
</dbReference>
<dbReference type="GO" id="GO:0015074">
    <property type="term" value="P:DNA integration"/>
    <property type="evidence" value="ECO:0007669"/>
    <property type="project" value="InterPro"/>
</dbReference>
<evidence type="ECO:0008006" key="8">
    <source>
        <dbReference type="Google" id="ProtNLM"/>
    </source>
</evidence>
<keyword evidence="1" id="KW-0378">Hydrolase</keyword>
<dbReference type="SUPFAM" id="SSF57756">
    <property type="entry name" value="Retrovirus zinc finger-like domains"/>
    <property type="match status" value="1"/>
</dbReference>
<dbReference type="SUPFAM" id="SSF53098">
    <property type="entry name" value="Ribonuclease H-like"/>
    <property type="match status" value="1"/>
</dbReference>
<dbReference type="GO" id="GO:0003676">
    <property type="term" value="F:nucleic acid binding"/>
    <property type="evidence" value="ECO:0007669"/>
    <property type="project" value="InterPro"/>
</dbReference>
<dbReference type="Pfam" id="PF22936">
    <property type="entry name" value="Pol_BBD"/>
    <property type="match status" value="1"/>
</dbReference>
<dbReference type="InterPro" id="IPR054722">
    <property type="entry name" value="PolX-like_BBD"/>
</dbReference>
<sequence length="480" mass="54159">MASSSSTKAIESSSTTSTLRAGSGYLHGIEPLNGNNFSTWLEQVKLTLGFMDLDYSLRHDAPPPLDTDFTVEQKKVHDQMLTTKYSGTGGVREHIMMMNDMANQLKTLDMEISEGFLGDKSKPNKFSTLGASTSTFKRTPKCRFCHKKGHIQRDCPKFKEWLAKKCIALNLMIYESFNVNVPSNTWWFDSGSTVHISNSLQGFRTIRKLARNQQTVKVGNGSEAEVEAIGTLSLAEVENQLDRKIKVVRSDRGGEYYGRHTDVGQSPGLFYEFCKSHGIVNQYTMPGTPQQNGVAERRNRTLMDMVRSMLANCNIPEFLWTEALKTAVHILNRVPSKSVPKTPFEIWTGRKPNLNYLKVWGCPTEAKLYNPQSKKLDMKTISCFFIGYPERSKGYRFYCPSHTTRIVETRHAEFLEMTDLSGSVDGRRIDFLEGTEEAHITYVPIPINQPFESSLDSPIPHNETNTEESSTTNPFALILS</sequence>
<accession>A0A5N6Q1H3</accession>
<keyword evidence="2" id="KW-0863">Zinc-finger</keyword>
<evidence type="ECO:0000256" key="2">
    <source>
        <dbReference type="PROSITE-ProRule" id="PRU00047"/>
    </source>
</evidence>
<feature type="region of interest" description="Disordered" evidence="3">
    <location>
        <begin position="453"/>
        <end position="473"/>
    </location>
</feature>
<dbReference type="InterPro" id="IPR039537">
    <property type="entry name" value="Retrotran_Ty1/copia-like"/>
</dbReference>
<dbReference type="Pfam" id="PF25597">
    <property type="entry name" value="SH3_retrovirus"/>
    <property type="match status" value="1"/>
</dbReference>
<evidence type="ECO:0000259" key="4">
    <source>
        <dbReference type="PROSITE" id="PS50158"/>
    </source>
</evidence>
<keyword evidence="1" id="KW-0645">Protease</keyword>
<name>A0A5N6Q1H3_9ASTR</name>
<feature type="region of interest" description="Disordered" evidence="3">
    <location>
        <begin position="1"/>
        <end position="21"/>
    </location>
</feature>
<dbReference type="PANTHER" id="PTHR42648:SF28">
    <property type="entry name" value="TRANSPOSON-ENCODED PROTEIN WITH RIBONUCLEASE H-LIKE AND RETROVIRUS ZINC FINGER-LIKE DOMAINS"/>
    <property type="match status" value="1"/>
</dbReference>
<feature type="domain" description="Integrase catalytic" evidence="5">
    <location>
        <begin position="178"/>
        <end position="351"/>
    </location>
</feature>
<dbReference type="Proteomes" id="UP000326396">
    <property type="component" value="Linkage Group LG1"/>
</dbReference>